<keyword evidence="4" id="KW-1015">Disulfide bond</keyword>
<keyword evidence="8" id="KW-1185">Reference proteome</keyword>
<dbReference type="SUPFAM" id="SSF52833">
    <property type="entry name" value="Thioredoxin-like"/>
    <property type="match status" value="1"/>
</dbReference>
<evidence type="ECO:0000256" key="2">
    <source>
        <dbReference type="ARBA" id="ARBA00022448"/>
    </source>
</evidence>
<comment type="function">
    <text evidence="1">Has a glutathione-disulfide oxidoreductase activity in the presence of NADPH and glutathione reductase. Reduces low molecular weight disulfides and proteins.</text>
</comment>
<dbReference type="PRINTS" id="PR00160">
    <property type="entry name" value="GLUTAREDOXIN"/>
</dbReference>
<dbReference type="GO" id="GO:0005737">
    <property type="term" value="C:cytoplasm"/>
    <property type="evidence" value="ECO:0007669"/>
    <property type="project" value="TreeGrafter"/>
</dbReference>
<dbReference type="CDD" id="cd03419">
    <property type="entry name" value="GRX_GRXh_1_2_like"/>
    <property type="match status" value="1"/>
</dbReference>
<evidence type="ECO:0000259" key="6">
    <source>
        <dbReference type="Pfam" id="PF00462"/>
    </source>
</evidence>
<keyword evidence="3" id="KW-0249">Electron transport</keyword>
<dbReference type="PANTHER" id="PTHR45694">
    <property type="entry name" value="GLUTAREDOXIN 2"/>
    <property type="match status" value="1"/>
</dbReference>
<dbReference type="AlphaFoldDB" id="A0A9Q1CS03"/>
<dbReference type="OrthoDB" id="418495at2759"/>
<organism evidence="7 8">
    <name type="scientific">Holothuria leucospilota</name>
    <name type="common">Black long sea cucumber</name>
    <name type="synonym">Mertensiothuria leucospilota</name>
    <dbReference type="NCBI Taxonomy" id="206669"/>
    <lineage>
        <taxon>Eukaryota</taxon>
        <taxon>Metazoa</taxon>
        <taxon>Echinodermata</taxon>
        <taxon>Eleutherozoa</taxon>
        <taxon>Echinozoa</taxon>
        <taxon>Holothuroidea</taxon>
        <taxon>Aspidochirotacea</taxon>
        <taxon>Aspidochirotida</taxon>
        <taxon>Holothuriidae</taxon>
        <taxon>Holothuria</taxon>
    </lineage>
</organism>
<protein>
    <submittedName>
        <fullName evidence="7">Glutaredoxin</fullName>
    </submittedName>
</protein>
<dbReference type="GO" id="GO:0034599">
    <property type="term" value="P:cellular response to oxidative stress"/>
    <property type="evidence" value="ECO:0007669"/>
    <property type="project" value="TreeGrafter"/>
</dbReference>
<evidence type="ECO:0000256" key="5">
    <source>
        <dbReference type="ARBA" id="ARBA00023284"/>
    </source>
</evidence>
<dbReference type="Pfam" id="PF00462">
    <property type="entry name" value="Glutaredoxin"/>
    <property type="match status" value="1"/>
</dbReference>
<dbReference type="PROSITE" id="PS51354">
    <property type="entry name" value="GLUTAREDOXIN_2"/>
    <property type="match status" value="1"/>
</dbReference>
<dbReference type="FunFam" id="3.40.30.10:FF:000093">
    <property type="entry name" value="Glutaredoxin 2"/>
    <property type="match status" value="1"/>
</dbReference>
<dbReference type="InterPro" id="IPR036249">
    <property type="entry name" value="Thioredoxin-like_sf"/>
</dbReference>
<evidence type="ECO:0000313" key="8">
    <source>
        <dbReference type="Proteomes" id="UP001152320"/>
    </source>
</evidence>
<dbReference type="Proteomes" id="UP001152320">
    <property type="component" value="Chromosome 1"/>
</dbReference>
<name>A0A9Q1CS03_HOLLE</name>
<dbReference type="PROSITE" id="PS00194">
    <property type="entry name" value="THIOREDOXIN_1"/>
    <property type="match status" value="1"/>
</dbReference>
<dbReference type="InterPro" id="IPR017937">
    <property type="entry name" value="Thioredoxin_CS"/>
</dbReference>
<keyword evidence="2" id="KW-0813">Transport</keyword>
<dbReference type="InterPro" id="IPR011899">
    <property type="entry name" value="Glutaredoxin_euk/vir"/>
</dbReference>
<dbReference type="PROSITE" id="PS00195">
    <property type="entry name" value="GLUTAREDOXIN_1"/>
    <property type="match status" value="1"/>
</dbReference>
<dbReference type="GO" id="GO:0015038">
    <property type="term" value="F:glutathione disulfide oxidoreductase activity"/>
    <property type="evidence" value="ECO:0007669"/>
    <property type="project" value="TreeGrafter"/>
</dbReference>
<keyword evidence="5" id="KW-0676">Redox-active center</keyword>
<evidence type="ECO:0000256" key="4">
    <source>
        <dbReference type="ARBA" id="ARBA00023157"/>
    </source>
</evidence>
<dbReference type="InterPro" id="IPR002109">
    <property type="entry name" value="Glutaredoxin"/>
</dbReference>
<dbReference type="PANTHER" id="PTHR45694:SF5">
    <property type="entry name" value="GLUTAREDOXIN 2"/>
    <property type="match status" value="1"/>
</dbReference>
<evidence type="ECO:0000256" key="3">
    <source>
        <dbReference type="ARBA" id="ARBA00022982"/>
    </source>
</evidence>
<comment type="caution">
    <text evidence="7">The sequence shown here is derived from an EMBL/GenBank/DDBJ whole genome shotgun (WGS) entry which is preliminary data.</text>
</comment>
<sequence>MGSSGSSESGPVDMEGPEAQLVKDMIHDKTVIVFSKTFCPYCRKVKNLLDELNAKYEVVELDRRKDGKKLQAVLGKMTGATSVVPRVFIMGEFIGGCDETLALHEKGGLILKLQDANAIE</sequence>
<evidence type="ECO:0000313" key="7">
    <source>
        <dbReference type="EMBL" id="KAJ8049509.1"/>
    </source>
</evidence>
<accession>A0A9Q1CS03</accession>
<dbReference type="InterPro" id="IPR014025">
    <property type="entry name" value="Glutaredoxin_subgr"/>
</dbReference>
<gene>
    <name evidence="7" type="ORF">HOLleu_02282</name>
</gene>
<feature type="domain" description="Glutaredoxin" evidence="6">
    <location>
        <begin position="31"/>
        <end position="94"/>
    </location>
</feature>
<dbReference type="InterPro" id="IPR011767">
    <property type="entry name" value="GLR_AS"/>
</dbReference>
<dbReference type="EMBL" id="JAIZAY010000001">
    <property type="protein sequence ID" value="KAJ8049509.1"/>
    <property type="molecule type" value="Genomic_DNA"/>
</dbReference>
<proteinExistence type="predicted"/>
<evidence type="ECO:0000256" key="1">
    <source>
        <dbReference type="ARBA" id="ARBA00002549"/>
    </source>
</evidence>
<reference evidence="7" key="1">
    <citation type="submission" date="2021-10" db="EMBL/GenBank/DDBJ databases">
        <title>Tropical sea cucumber genome reveals ecological adaptation and Cuvierian tubules defense mechanism.</title>
        <authorList>
            <person name="Chen T."/>
        </authorList>
    </citation>
    <scope>NUCLEOTIDE SEQUENCE</scope>
    <source>
        <strain evidence="7">Nanhai2018</strain>
        <tissue evidence="7">Muscle</tissue>
    </source>
</reference>
<dbReference type="NCBIfam" id="TIGR02180">
    <property type="entry name" value="GRX_euk"/>
    <property type="match status" value="1"/>
</dbReference>
<dbReference type="Gene3D" id="3.40.30.10">
    <property type="entry name" value="Glutaredoxin"/>
    <property type="match status" value="1"/>
</dbReference>